<accession>A0ACC3SFF5</accession>
<dbReference type="Proteomes" id="UP001320706">
    <property type="component" value="Unassembled WGS sequence"/>
</dbReference>
<proteinExistence type="predicted"/>
<protein>
    <submittedName>
        <fullName evidence="1">Uncharacterized protein</fullName>
    </submittedName>
</protein>
<keyword evidence="2" id="KW-1185">Reference proteome</keyword>
<gene>
    <name evidence="1" type="ORF">M8818_003512</name>
</gene>
<comment type="caution">
    <text evidence="1">The sequence shown here is derived from an EMBL/GenBank/DDBJ whole genome shotgun (WGS) entry which is preliminary data.</text>
</comment>
<dbReference type="EMBL" id="JAMKPW020000015">
    <property type="protein sequence ID" value="KAK8210343.1"/>
    <property type="molecule type" value="Genomic_DNA"/>
</dbReference>
<name>A0ACC3SFF5_9PEZI</name>
<evidence type="ECO:0000313" key="1">
    <source>
        <dbReference type="EMBL" id="KAK8210343.1"/>
    </source>
</evidence>
<reference evidence="1" key="1">
    <citation type="submission" date="2024-02" db="EMBL/GenBank/DDBJ databases">
        <title>Metagenome Assembled Genome of Zalaria obscura JY119.</title>
        <authorList>
            <person name="Vighnesh L."/>
            <person name="Jagadeeshwari U."/>
            <person name="Venkata Ramana C."/>
            <person name="Sasikala C."/>
        </authorList>
    </citation>
    <scope>NUCLEOTIDE SEQUENCE</scope>
    <source>
        <strain evidence="1">JY119</strain>
    </source>
</reference>
<evidence type="ECO:0000313" key="2">
    <source>
        <dbReference type="Proteomes" id="UP001320706"/>
    </source>
</evidence>
<sequence>MTEYKELGEIRVTWRFCAKQGLPGPRARKIAFDTRGSTVMQEKKLKGRDLSHCADLGPAEPTQGRTCTAVTYPFGEEPFATFRFRYRCKRALQACLILPRTPSPVPLSERPIEDLSPEELRERLRQSESEKSRLTRIKLERKRKRGINLDSNGDSDVDDDVQLQKTRSCKAGGTSHALGAEPEIVDLTED</sequence>
<organism evidence="1 2">
    <name type="scientific">Zalaria obscura</name>
    <dbReference type="NCBI Taxonomy" id="2024903"/>
    <lineage>
        <taxon>Eukaryota</taxon>
        <taxon>Fungi</taxon>
        <taxon>Dikarya</taxon>
        <taxon>Ascomycota</taxon>
        <taxon>Pezizomycotina</taxon>
        <taxon>Dothideomycetes</taxon>
        <taxon>Dothideomycetidae</taxon>
        <taxon>Dothideales</taxon>
        <taxon>Zalariaceae</taxon>
        <taxon>Zalaria</taxon>
    </lineage>
</organism>